<dbReference type="Proteomes" id="UP000015354">
    <property type="component" value="Unassembled WGS sequence"/>
</dbReference>
<dbReference type="AlphaFoldDB" id="S9TGK5"/>
<accession>S9TGK5</accession>
<keyword evidence="3" id="KW-1185">Reference proteome</keyword>
<reference evidence="2 3" key="1">
    <citation type="journal article" date="2013" name="PLoS ONE">
        <title>Predicting the Proteins of Angomonas deanei, Strigomonas culicis and Their Respective Endosymbionts Reveals New Aspects of the Trypanosomatidae Family.</title>
        <authorList>
            <person name="Motta M.C."/>
            <person name="Martins A.C."/>
            <person name="de Souza S.S."/>
            <person name="Catta-Preta C.M."/>
            <person name="Silva R."/>
            <person name="Klein C.C."/>
            <person name="de Almeida L.G."/>
            <person name="de Lima Cunha O."/>
            <person name="Ciapina L.P."/>
            <person name="Brocchi M."/>
            <person name="Colabardini A.C."/>
            <person name="de Araujo Lima B."/>
            <person name="Machado C.R."/>
            <person name="de Almeida Soares C.M."/>
            <person name="Probst C.M."/>
            <person name="de Menezes C.B."/>
            <person name="Thompson C.E."/>
            <person name="Bartholomeu D.C."/>
            <person name="Gradia D.F."/>
            <person name="Pavoni D.P."/>
            <person name="Grisard E.C."/>
            <person name="Fantinatti-Garboggini F."/>
            <person name="Marchini F.K."/>
            <person name="Rodrigues-Luiz G.F."/>
            <person name="Wagner G."/>
            <person name="Goldman G.H."/>
            <person name="Fietto J.L."/>
            <person name="Elias M.C."/>
            <person name="Goldman M.H."/>
            <person name="Sagot M.F."/>
            <person name="Pereira M."/>
            <person name="Stoco P.H."/>
            <person name="de Mendonca-Neto R.P."/>
            <person name="Teixeira S.M."/>
            <person name="Maciel T.E."/>
            <person name="de Oliveira Mendes T.A."/>
            <person name="Urmenyi T.P."/>
            <person name="de Souza W."/>
            <person name="Schenkman S."/>
            <person name="de Vasconcelos A.T."/>
        </authorList>
    </citation>
    <scope>NUCLEOTIDE SEQUENCE [LARGE SCALE GENOMIC DNA]</scope>
</reference>
<evidence type="ECO:0008006" key="4">
    <source>
        <dbReference type="Google" id="ProtNLM"/>
    </source>
</evidence>
<protein>
    <recommendedName>
        <fullName evidence="4">Calcineurin-like phosphoesterase domain-containing protein</fullName>
    </recommendedName>
</protein>
<name>S9TGK5_9TRYP</name>
<evidence type="ECO:0000313" key="3">
    <source>
        <dbReference type="Proteomes" id="UP000015354"/>
    </source>
</evidence>
<gene>
    <name evidence="2" type="ORF">STCU_11990</name>
</gene>
<dbReference type="InterPro" id="IPR029052">
    <property type="entry name" value="Metallo-depent_PP-like"/>
</dbReference>
<evidence type="ECO:0000313" key="2">
    <source>
        <dbReference type="EMBL" id="EPY15483.1"/>
    </source>
</evidence>
<dbReference type="Gene3D" id="3.60.21.10">
    <property type="match status" value="1"/>
</dbReference>
<organism evidence="2 3">
    <name type="scientific">Strigomonas culicis</name>
    <dbReference type="NCBI Taxonomy" id="28005"/>
    <lineage>
        <taxon>Eukaryota</taxon>
        <taxon>Discoba</taxon>
        <taxon>Euglenozoa</taxon>
        <taxon>Kinetoplastea</taxon>
        <taxon>Metakinetoplastina</taxon>
        <taxon>Trypanosomatida</taxon>
        <taxon>Trypanosomatidae</taxon>
        <taxon>Strigomonadinae</taxon>
        <taxon>Strigomonas</taxon>
    </lineage>
</organism>
<feature type="compositionally biased region" description="Basic residues" evidence="1">
    <location>
        <begin position="377"/>
        <end position="386"/>
    </location>
</feature>
<sequence>MLDAQTASRIARGGDTLRPCRASAEEALRTVPMLFAIPGNHDWFDGLRTFGNYIVEKSWLGGWLMPQRSSYFTLQLPFNWFILCCDTGNTQDIDTTQRNYFLQVIEHYMDEHSCVILAAHEPGWLYNAMERRDTPLQPELDYLVNALGTRLRLRMAGDIHHYSRHIPIDALSEAATLVVSGGGGGFLHGARNDRIIAQGTPYRRTCAFPRRNTYMTITSRLWGFRLVNWKFDIFIGCSCFLLVLSPAAGAKGNAAARERHRYHLRLLRPLPRAHVHLHDVHGVDSEGLVALRGLLPHVLLVRGLGPQGALCLALCVRGFLDGVDGVYLLRHAGCRALPAQVHAQRGAAGHHRGRVAQHAGGADARVRDRPRAAPRAALRRREHGRARAAPAPEDVLRELSVPGVLLGSEGAGPH</sequence>
<evidence type="ECO:0000256" key="1">
    <source>
        <dbReference type="SAM" id="MobiDB-lite"/>
    </source>
</evidence>
<dbReference type="SUPFAM" id="SSF56300">
    <property type="entry name" value="Metallo-dependent phosphatases"/>
    <property type="match status" value="1"/>
</dbReference>
<dbReference type="OrthoDB" id="1883418at2759"/>
<feature type="region of interest" description="Disordered" evidence="1">
    <location>
        <begin position="348"/>
        <end position="393"/>
    </location>
</feature>
<dbReference type="PANTHER" id="PTHR34211">
    <property type="entry name" value="CALCINEURIN-LIKE METALLO-PHOSPHOESTERASE SUPERFAMILY PROTEIN"/>
    <property type="match status" value="1"/>
</dbReference>
<comment type="caution">
    <text evidence="2">The sequence shown here is derived from an EMBL/GenBank/DDBJ whole genome shotgun (WGS) entry which is preliminary data.</text>
</comment>
<dbReference type="PANTHER" id="PTHR34211:SF3">
    <property type="entry name" value="CALCINEURIN-LIKE METALLO-PHOSPHOESTERASE SUPERFAMILY PROTEIN"/>
    <property type="match status" value="1"/>
</dbReference>
<dbReference type="EMBL" id="ATMH01012043">
    <property type="protein sequence ID" value="EPY15483.1"/>
    <property type="molecule type" value="Genomic_DNA"/>
</dbReference>
<proteinExistence type="predicted"/>